<gene>
    <name evidence="3" type="ORF">UFOPK1835_01323</name>
</gene>
<evidence type="ECO:0000313" key="3">
    <source>
        <dbReference type="EMBL" id="CAB4614761.1"/>
    </source>
</evidence>
<dbReference type="InterPro" id="IPR050662">
    <property type="entry name" value="Sec-metab_biosynth-thioest"/>
</dbReference>
<evidence type="ECO:0000256" key="1">
    <source>
        <dbReference type="SAM" id="MobiDB-lite"/>
    </source>
</evidence>
<accession>A0A6J6HLT1</accession>
<dbReference type="SMART" id="SM00849">
    <property type="entry name" value="Lactamase_B"/>
    <property type="match status" value="1"/>
</dbReference>
<dbReference type="InterPro" id="IPR036866">
    <property type="entry name" value="RibonucZ/Hydroxyglut_hydro"/>
</dbReference>
<dbReference type="PANTHER" id="PTHR23131">
    <property type="entry name" value="ENDORIBONUCLEASE LACTB2"/>
    <property type="match status" value="1"/>
</dbReference>
<evidence type="ECO:0000259" key="2">
    <source>
        <dbReference type="SMART" id="SM00849"/>
    </source>
</evidence>
<dbReference type="PANTHER" id="PTHR23131:SF4">
    <property type="entry name" value="METALLO-BETA-LACTAMASE SUPERFAMILY POTEIN"/>
    <property type="match status" value="1"/>
</dbReference>
<dbReference type="Gene3D" id="3.60.15.10">
    <property type="entry name" value="Ribonuclease Z/Hydroxyacylglutathione hydrolase-like"/>
    <property type="match status" value="1"/>
</dbReference>
<name>A0A6J6HLT1_9ZZZZ</name>
<dbReference type="EMBL" id="CAEZUP010000057">
    <property type="protein sequence ID" value="CAB4614761.1"/>
    <property type="molecule type" value="Genomic_DNA"/>
</dbReference>
<proteinExistence type="predicted"/>
<dbReference type="AlphaFoldDB" id="A0A6J6HLT1"/>
<feature type="compositionally biased region" description="Basic and acidic residues" evidence="1">
    <location>
        <begin position="1"/>
        <end position="13"/>
    </location>
</feature>
<dbReference type="Pfam" id="PF00753">
    <property type="entry name" value="Lactamase_B"/>
    <property type="match status" value="1"/>
</dbReference>
<dbReference type="SUPFAM" id="SSF56281">
    <property type="entry name" value="Metallo-hydrolase/oxidoreductase"/>
    <property type="match status" value="1"/>
</dbReference>
<organism evidence="3">
    <name type="scientific">freshwater metagenome</name>
    <dbReference type="NCBI Taxonomy" id="449393"/>
    <lineage>
        <taxon>unclassified sequences</taxon>
        <taxon>metagenomes</taxon>
        <taxon>ecological metagenomes</taxon>
    </lineage>
</organism>
<protein>
    <submittedName>
        <fullName evidence="3">Unannotated protein</fullName>
    </submittedName>
</protein>
<feature type="region of interest" description="Disordered" evidence="1">
    <location>
        <begin position="356"/>
        <end position="375"/>
    </location>
</feature>
<dbReference type="InterPro" id="IPR001279">
    <property type="entry name" value="Metallo-B-lactamas"/>
</dbReference>
<feature type="region of interest" description="Disordered" evidence="1">
    <location>
        <begin position="1"/>
        <end position="28"/>
    </location>
</feature>
<sequence length="375" mass="41603">MGEQHDHAGHSHSDAVAPVRVPRQEQEDASTEIIEVARGILRLQLPTDFTGLGHVNTYAIEDSRGFTLVDPGLPTDASWEALQVRLRDAGIPLKRVHTTYITHSHPDHFGGAHRLVEECNAEVLTSTMFRKWTDLLDLEETPLEPLDPADATEAGTILDAISNTDEEDMEQQFPGFKAFRNRIREAIADGRIEELSWMKAPRPTIVVNDAEVVRLGDRDWVAVFTPGHTHDHLCMWSPEDGVLLSGDHVLPTITPHIAGFMGGDPLSNYLLNLDKVAALEGITQVLPAHGHPFGNLAGRCQEIKDHHATRLQFLVDAADETGWAAVPKWSESLFSVRSRGPMADSETAAHLEHLRLAGKAERRPTEDGFEYRVEH</sequence>
<reference evidence="3" key="1">
    <citation type="submission" date="2020-05" db="EMBL/GenBank/DDBJ databases">
        <authorList>
            <person name="Chiriac C."/>
            <person name="Salcher M."/>
            <person name="Ghai R."/>
            <person name="Kavagutti S V."/>
        </authorList>
    </citation>
    <scope>NUCLEOTIDE SEQUENCE</scope>
</reference>
<feature type="domain" description="Metallo-beta-lactamase" evidence="2">
    <location>
        <begin position="54"/>
        <end position="289"/>
    </location>
</feature>